<dbReference type="KEGG" id="mend:L6E24_10865"/>
<proteinExistence type="predicted"/>
<keyword evidence="3" id="KW-1185">Reference proteome</keyword>
<dbReference type="EMBL" id="CP096115">
    <property type="protein sequence ID" value="UUX91856.1"/>
    <property type="molecule type" value="Genomic_DNA"/>
</dbReference>
<evidence type="ECO:0000256" key="1">
    <source>
        <dbReference type="SAM" id="Phobius"/>
    </source>
</evidence>
<dbReference type="RefSeq" id="WP_257742006.1">
    <property type="nucleotide sequence ID" value="NZ_CP096115.1"/>
</dbReference>
<protein>
    <submittedName>
        <fullName evidence="2">Uncharacterized protein</fullName>
    </submittedName>
</protein>
<accession>A0A9E7PMY8</accession>
<name>A0A9E7PMY8_9EURY</name>
<organism evidence="2 3">
    <name type="scientific">Methanoplanus endosymbiosus</name>
    <dbReference type="NCBI Taxonomy" id="33865"/>
    <lineage>
        <taxon>Archaea</taxon>
        <taxon>Methanobacteriati</taxon>
        <taxon>Methanobacteriota</taxon>
        <taxon>Stenosarchaea group</taxon>
        <taxon>Methanomicrobia</taxon>
        <taxon>Methanomicrobiales</taxon>
        <taxon>Methanomicrobiaceae</taxon>
        <taxon>Methanoplanus</taxon>
    </lineage>
</organism>
<dbReference type="AlphaFoldDB" id="A0A9E7PMY8"/>
<keyword evidence="1" id="KW-0812">Transmembrane</keyword>
<dbReference type="GeneID" id="74308208"/>
<keyword evidence="1" id="KW-0472">Membrane</keyword>
<gene>
    <name evidence="2" type="ORF">L6E24_10865</name>
</gene>
<dbReference type="Proteomes" id="UP001060368">
    <property type="component" value="Chromosome"/>
</dbReference>
<sequence>MRTKIFIFLALILALIISVPAASAAVSFDEPVITLKPDQAAYTPGDSISVAAEVKLSSTSDSTFPQAHSLEAYTELDDPKWYYTILINGHGEEQESTKKNLIISGYILEYPADDNEVTVRYRLEADIPEVPTTGEKTFFDLSQIDASGGLVPGMDEDNRIVKRTILNPEDISKLRGIVKEELDTLENQIQTKQNSGVDVTGAQNLFTQAQDKYEASVTASYSNANTMLNDALKLIDEAEVELNRAWAQKAIDDAQSSITAIDFYLTDFKVNRSMTNDARVINIETKIESAQSSLNSAKSLMNDQNYAQAYTIAETSRSKSQEALTSAKEVYAEVSKGFVPDLGGLTIIFVIIAVVIIGVAGILIYRRYSSWDELG</sequence>
<keyword evidence="1" id="KW-1133">Transmembrane helix</keyword>
<evidence type="ECO:0000313" key="3">
    <source>
        <dbReference type="Proteomes" id="UP001060368"/>
    </source>
</evidence>
<evidence type="ECO:0000313" key="2">
    <source>
        <dbReference type="EMBL" id="UUX91856.1"/>
    </source>
</evidence>
<reference evidence="2" key="1">
    <citation type="submission" date="2022-04" db="EMBL/GenBank/DDBJ databases">
        <title>Complete genome of Methanoplanus endosymbiosus DSM 3599.</title>
        <authorList>
            <person name="Chen S.-C."/>
            <person name="You Y.-T."/>
            <person name="Zhou Y.-Z."/>
            <person name="Lai M.-C."/>
        </authorList>
    </citation>
    <scope>NUCLEOTIDE SEQUENCE</scope>
    <source>
        <strain evidence="2">DSM 3599</strain>
    </source>
</reference>
<feature type="transmembrane region" description="Helical" evidence="1">
    <location>
        <begin position="342"/>
        <end position="365"/>
    </location>
</feature>